<sequence>MKVLPFGIFGEIKLDIILDILKTWLFPIELTIIAIQTYRPIALTQHPNVNETKVNDPQLSY</sequence>
<name>A0ABQ2CAJ8_9LACO</name>
<evidence type="ECO:0000313" key="2">
    <source>
        <dbReference type="Proteomes" id="UP000603295"/>
    </source>
</evidence>
<organism evidence="1 2">
    <name type="scientific">Limosilactobacillus caviae</name>
    <dbReference type="NCBI Taxonomy" id="1769424"/>
    <lineage>
        <taxon>Bacteria</taxon>
        <taxon>Bacillati</taxon>
        <taxon>Bacillota</taxon>
        <taxon>Bacilli</taxon>
        <taxon>Lactobacillales</taxon>
        <taxon>Lactobacillaceae</taxon>
        <taxon>Limosilactobacillus</taxon>
    </lineage>
</organism>
<accession>A0ABQ2CAJ8</accession>
<reference evidence="2" key="1">
    <citation type="journal article" date="2019" name="Int. J. Syst. Evol. Microbiol.">
        <title>The Global Catalogue of Microorganisms (GCM) 10K type strain sequencing project: providing services to taxonomists for standard genome sequencing and annotation.</title>
        <authorList>
            <consortium name="The Broad Institute Genomics Platform"/>
            <consortium name="The Broad Institute Genome Sequencing Center for Infectious Disease"/>
            <person name="Wu L."/>
            <person name="Ma J."/>
        </authorList>
    </citation>
    <scope>NUCLEOTIDE SEQUENCE [LARGE SCALE GENOMIC DNA]</scope>
    <source>
        <strain evidence="2">CCM 8609</strain>
    </source>
</reference>
<evidence type="ECO:0000313" key="1">
    <source>
        <dbReference type="EMBL" id="GGI64339.1"/>
    </source>
</evidence>
<proteinExistence type="predicted"/>
<dbReference type="Proteomes" id="UP000603295">
    <property type="component" value="Unassembled WGS sequence"/>
</dbReference>
<protein>
    <submittedName>
        <fullName evidence="1">Uncharacterized protein</fullName>
    </submittedName>
</protein>
<comment type="caution">
    <text evidence="1">The sequence shown here is derived from an EMBL/GenBank/DDBJ whole genome shotgun (WGS) entry which is preliminary data.</text>
</comment>
<keyword evidence="2" id="KW-1185">Reference proteome</keyword>
<gene>
    <name evidence="1" type="ORF">GCM10011459_21730</name>
</gene>
<dbReference type="EMBL" id="BMDS01000018">
    <property type="protein sequence ID" value="GGI64339.1"/>
    <property type="molecule type" value="Genomic_DNA"/>
</dbReference>